<dbReference type="RefSeq" id="WP_188606566.1">
    <property type="nucleotide sequence ID" value="NZ_BMIC01000005.1"/>
</dbReference>
<evidence type="ECO:0000256" key="4">
    <source>
        <dbReference type="ARBA" id="ARBA00022448"/>
    </source>
</evidence>
<dbReference type="InterPro" id="IPR038078">
    <property type="entry name" value="PhoU-like_sf"/>
</dbReference>
<dbReference type="GO" id="GO:0006817">
    <property type="term" value="P:phosphate ion transport"/>
    <property type="evidence" value="ECO:0007669"/>
    <property type="project" value="UniProtKB-KW"/>
</dbReference>
<sequence>MDNASYQREIINHAGLDMLNLSLSQLEKAKEAFLTHDSDLAEEVINTENRVNALDIKIEKDCEKFIALYNPVAIDLRFIMAIRKINFDLERIADHAYGISRYVVDVDKSIPKHLIKAVEFEKMYETISSMFDNIIEAFENKNVKTARKVFKKDKIVDVINVNSFNIIEEEIKKDNTIIAEALILFSVVKKLERVGDLIKNVAEEIIFYIDAEVVKHKRKK</sequence>
<evidence type="ECO:0000256" key="3">
    <source>
        <dbReference type="ARBA" id="ARBA00011738"/>
    </source>
</evidence>
<organism evidence="10 11">
    <name type="scientific">Aquaticitalea lipolytica</name>
    <dbReference type="NCBI Taxonomy" id="1247562"/>
    <lineage>
        <taxon>Bacteria</taxon>
        <taxon>Pseudomonadati</taxon>
        <taxon>Bacteroidota</taxon>
        <taxon>Flavobacteriia</taxon>
        <taxon>Flavobacteriales</taxon>
        <taxon>Flavobacteriaceae</taxon>
        <taxon>Aquaticitalea</taxon>
    </lineage>
</organism>
<dbReference type="GO" id="GO:0005737">
    <property type="term" value="C:cytoplasm"/>
    <property type="evidence" value="ECO:0007669"/>
    <property type="project" value="UniProtKB-SubCell"/>
</dbReference>
<dbReference type="Gene3D" id="1.20.58.220">
    <property type="entry name" value="Phosphate transport system protein phou homolog 2, domain 2"/>
    <property type="match status" value="2"/>
</dbReference>
<comment type="function">
    <text evidence="7 8">Plays a role in the regulation of phosphate uptake.</text>
</comment>
<evidence type="ECO:0000256" key="1">
    <source>
        <dbReference type="ARBA" id="ARBA00004496"/>
    </source>
</evidence>
<keyword evidence="5 8" id="KW-0963">Cytoplasm</keyword>
<dbReference type="Proteomes" id="UP000598120">
    <property type="component" value="Unassembled WGS sequence"/>
</dbReference>
<dbReference type="GO" id="GO:0030643">
    <property type="term" value="P:intracellular phosphate ion homeostasis"/>
    <property type="evidence" value="ECO:0007669"/>
    <property type="project" value="InterPro"/>
</dbReference>
<protein>
    <recommendedName>
        <fullName evidence="8">Phosphate-specific transport system accessory protein PhoU</fullName>
    </recommendedName>
</protein>
<dbReference type="AlphaFoldDB" id="A0A8J2TUV6"/>
<dbReference type="InterPro" id="IPR028366">
    <property type="entry name" value="PhoU"/>
</dbReference>
<keyword evidence="4 8" id="KW-0813">Transport</keyword>
<feature type="domain" description="PhoU" evidence="9">
    <location>
        <begin position="17"/>
        <end position="103"/>
    </location>
</feature>
<dbReference type="EMBL" id="BMIC01000005">
    <property type="protein sequence ID" value="GFZ90957.1"/>
    <property type="molecule type" value="Genomic_DNA"/>
</dbReference>
<proteinExistence type="inferred from homology"/>
<dbReference type="GO" id="GO:0045936">
    <property type="term" value="P:negative regulation of phosphate metabolic process"/>
    <property type="evidence" value="ECO:0007669"/>
    <property type="project" value="InterPro"/>
</dbReference>
<evidence type="ECO:0000313" key="10">
    <source>
        <dbReference type="EMBL" id="GFZ90957.1"/>
    </source>
</evidence>
<evidence type="ECO:0000256" key="2">
    <source>
        <dbReference type="ARBA" id="ARBA00008107"/>
    </source>
</evidence>
<name>A0A8J2TUV6_9FLAO</name>
<evidence type="ECO:0000256" key="5">
    <source>
        <dbReference type="ARBA" id="ARBA00022490"/>
    </source>
</evidence>
<dbReference type="Pfam" id="PF01895">
    <property type="entry name" value="PhoU"/>
    <property type="match status" value="2"/>
</dbReference>
<comment type="subunit">
    <text evidence="3 8">Homodimer.</text>
</comment>
<comment type="caution">
    <text evidence="10">The sequence shown here is derived from an EMBL/GenBank/DDBJ whole genome shotgun (WGS) entry which is preliminary data.</text>
</comment>
<evidence type="ECO:0000256" key="7">
    <source>
        <dbReference type="ARBA" id="ARBA00056181"/>
    </source>
</evidence>
<dbReference type="SUPFAM" id="SSF109755">
    <property type="entry name" value="PhoU-like"/>
    <property type="match status" value="1"/>
</dbReference>
<dbReference type="FunFam" id="1.20.58.220:FF:000004">
    <property type="entry name" value="Phosphate-specific transport system accessory protein PhoU"/>
    <property type="match status" value="1"/>
</dbReference>
<keyword evidence="6 8" id="KW-0592">Phosphate transport</keyword>
<dbReference type="PANTHER" id="PTHR42930:SF3">
    <property type="entry name" value="PHOSPHATE-SPECIFIC TRANSPORT SYSTEM ACCESSORY PROTEIN PHOU"/>
    <property type="match status" value="1"/>
</dbReference>
<gene>
    <name evidence="10" type="ORF">GCM10011531_23330</name>
</gene>
<evidence type="ECO:0000256" key="6">
    <source>
        <dbReference type="ARBA" id="ARBA00022592"/>
    </source>
</evidence>
<comment type="similarity">
    <text evidence="2 8">Belongs to the PhoU family.</text>
</comment>
<dbReference type="InterPro" id="IPR026022">
    <property type="entry name" value="PhoU_dom"/>
</dbReference>
<dbReference type="NCBIfam" id="TIGR02135">
    <property type="entry name" value="phoU_full"/>
    <property type="match status" value="1"/>
</dbReference>
<accession>A0A8J2TUV6</accession>
<reference evidence="10 11" key="1">
    <citation type="journal article" date="2014" name="Int. J. Syst. Evol. Microbiol.">
        <title>Complete genome sequence of Corynebacterium casei LMG S-19264T (=DSM 44701T), isolated from a smear-ripened cheese.</title>
        <authorList>
            <consortium name="US DOE Joint Genome Institute (JGI-PGF)"/>
            <person name="Walter F."/>
            <person name="Albersmeier A."/>
            <person name="Kalinowski J."/>
            <person name="Ruckert C."/>
        </authorList>
    </citation>
    <scope>NUCLEOTIDE SEQUENCE [LARGE SCALE GENOMIC DNA]</scope>
    <source>
        <strain evidence="10 11">CGMCC 1.15295</strain>
    </source>
</reference>
<feature type="domain" description="PhoU" evidence="9">
    <location>
        <begin position="121"/>
        <end position="205"/>
    </location>
</feature>
<dbReference type="PIRSF" id="PIRSF003107">
    <property type="entry name" value="PhoU"/>
    <property type="match status" value="1"/>
</dbReference>
<comment type="subcellular location">
    <subcellularLocation>
        <location evidence="1 8">Cytoplasm</location>
    </subcellularLocation>
</comment>
<dbReference type="PANTHER" id="PTHR42930">
    <property type="entry name" value="PHOSPHATE-SPECIFIC TRANSPORT SYSTEM ACCESSORY PROTEIN PHOU"/>
    <property type="match status" value="1"/>
</dbReference>
<evidence type="ECO:0000256" key="8">
    <source>
        <dbReference type="PIRNR" id="PIRNR003107"/>
    </source>
</evidence>
<evidence type="ECO:0000313" key="11">
    <source>
        <dbReference type="Proteomes" id="UP000598120"/>
    </source>
</evidence>
<keyword evidence="11" id="KW-1185">Reference proteome</keyword>
<evidence type="ECO:0000259" key="9">
    <source>
        <dbReference type="Pfam" id="PF01895"/>
    </source>
</evidence>